<protein>
    <submittedName>
        <fullName evidence="1">Uncharacterized protein</fullName>
    </submittedName>
</protein>
<accession>A0A1G4ICV7</accession>
<dbReference type="AlphaFoldDB" id="A0A1G4ICV7"/>
<keyword evidence="2" id="KW-1185">Reference proteome</keyword>
<dbReference type="GeneID" id="92375379"/>
<reference evidence="1" key="1">
    <citation type="submission" date="2016-09" db="EMBL/GenBank/DDBJ databases">
        <authorList>
            <person name="Hebert L."/>
            <person name="Moumen B."/>
        </authorList>
    </citation>
    <scope>NUCLEOTIDE SEQUENCE [LARGE SCALE GENOMIC DNA]</scope>
    <source>
        <strain evidence="1">OVI</strain>
    </source>
</reference>
<dbReference type="RefSeq" id="XP_067080765.1">
    <property type="nucleotide sequence ID" value="XM_067224664.1"/>
</dbReference>
<proteinExistence type="predicted"/>
<dbReference type="Proteomes" id="UP000195570">
    <property type="component" value="Unassembled WGS sequence"/>
</dbReference>
<organism evidence="1 2">
    <name type="scientific">Trypanosoma equiperdum</name>
    <dbReference type="NCBI Taxonomy" id="5694"/>
    <lineage>
        <taxon>Eukaryota</taxon>
        <taxon>Discoba</taxon>
        <taxon>Euglenozoa</taxon>
        <taxon>Kinetoplastea</taxon>
        <taxon>Metakinetoplastina</taxon>
        <taxon>Trypanosomatida</taxon>
        <taxon>Trypanosomatidae</taxon>
        <taxon>Trypanosoma</taxon>
    </lineage>
</organism>
<dbReference type="EMBL" id="CZPT02001319">
    <property type="protein sequence ID" value="SCU69870.1"/>
    <property type="molecule type" value="Genomic_DNA"/>
</dbReference>
<sequence>MAQGRVIEWFYDSLPSCVGLWDHTDRSDGECDVLQRSSCSLCDSRRHLLRAIPKAYKSYKDLKHGGLTEEPTDVAERHVTAIRIILQVSYNKYALDVPSGHVLTVSAFLDDLCCQLLLAMAGGRYDMDDDVAVWWEFLEDAVEALGLHAVLGIGGDGSTPLLRPLITTQCSPHSARGASEHEAGCLFPLRRWIAVVRHICRTVDGVVHLPSCDAAHSGDPNAGDTRDAGGKGTTGMLLNGANPLDSLLSAVKLLCSCLSNSFFCHVPPVCGLVRGSQAVASGGDAPKTESSAQHLIRLAIRTNIITSCRRHVGTALSDSDSPPVTDAALREGRCSTQSMLGQLILLRCTHEEGCVGSEGEKRGGCFCWLVVASSLVGAAFCVLVDEEGNVPLHTESFLLCFVQVAIEEWKRKLQRYSLGGTEGLELLTHLFRRIVYQLQLGRLVDIFGRSAALVPRILSRQYVLASTLVLPNTVGNINDGSGSAAAVTSWLLDHAIRRWNFHPSLLLPCWCRRGDAVNVVRDAPHDDEGALGDELLIRTVLTGQHGDHYFLRTFVDHCAAARRGRLGSGGPSPLAEIHYYSVMLNIVRDMMAGDAIGFLTKNNSDANSPTTVGNDAFPRYECLRFFNDWMAMIRKELTC</sequence>
<dbReference type="VEuPathDB" id="TriTrypDB:TEOVI_000143900"/>
<evidence type="ECO:0000313" key="1">
    <source>
        <dbReference type="EMBL" id="SCU69870.1"/>
    </source>
</evidence>
<gene>
    <name evidence="1" type="ORF">TEOVI_000143900</name>
</gene>
<name>A0A1G4ICV7_TRYEQ</name>
<comment type="caution">
    <text evidence="1">The sequence shown here is derived from an EMBL/GenBank/DDBJ whole genome shotgun (WGS) entry which is preliminary data.</text>
</comment>
<evidence type="ECO:0000313" key="2">
    <source>
        <dbReference type="Proteomes" id="UP000195570"/>
    </source>
</evidence>